<accession>A0A6E8W2C6</accession>
<dbReference type="SUPFAM" id="SSF48452">
    <property type="entry name" value="TPR-like"/>
    <property type="match status" value="1"/>
</dbReference>
<keyword evidence="8" id="KW-1185">Reference proteome</keyword>
<keyword evidence="3" id="KW-0862">Zinc</keyword>
<dbReference type="AlphaFoldDB" id="A0A6E8W2C6"/>
<keyword evidence="2 4" id="KW-0863">Zinc-finger</keyword>
<dbReference type="Gene3D" id="6.10.140.2220">
    <property type="match status" value="1"/>
</dbReference>
<dbReference type="VEuPathDB" id="VectorBase:ACON2_040393"/>
<organism evidence="7 8">
    <name type="scientific">Anopheles coluzzii</name>
    <name type="common">African malaria mosquito</name>
    <dbReference type="NCBI Taxonomy" id="1518534"/>
    <lineage>
        <taxon>Eukaryota</taxon>
        <taxon>Metazoa</taxon>
        <taxon>Ecdysozoa</taxon>
        <taxon>Arthropoda</taxon>
        <taxon>Hexapoda</taxon>
        <taxon>Insecta</taxon>
        <taxon>Pterygota</taxon>
        <taxon>Neoptera</taxon>
        <taxon>Endopterygota</taxon>
        <taxon>Diptera</taxon>
        <taxon>Nematocera</taxon>
        <taxon>Culicoidea</taxon>
        <taxon>Culicidae</taxon>
        <taxon>Anophelinae</taxon>
        <taxon>Anopheles</taxon>
    </lineage>
</organism>
<feature type="region of interest" description="Disordered" evidence="5">
    <location>
        <begin position="78"/>
        <end position="114"/>
    </location>
</feature>
<dbReference type="GO" id="GO:0008270">
    <property type="term" value="F:zinc ion binding"/>
    <property type="evidence" value="ECO:0007669"/>
    <property type="project" value="UniProtKB-KW"/>
</dbReference>
<dbReference type="EnsemblMetazoa" id="ACON011270-RA">
    <property type="protein sequence ID" value="ACON011270-PA"/>
    <property type="gene ID" value="ACON011270"/>
</dbReference>
<dbReference type="VEuPathDB" id="VectorBase:ACON011270"/>
<reference evidence="7" key="2">
    <citation type="submission" date="2020-05" db="UniProtKB">
        <authorList>
            <consortium name="EnsemblMetazoa"/>
        </authorList>
    </citation>
    <scope>IDENTIFICATION</scope>
    <source>
        <strain evidence="7">Ngousso</strain>
    </source>
</reference>
<feature type="domain" description="MYND-type" evidence="6">
    <location>
        <begin position="170"/>
        <end position="210"/>
    </location>
</feature>
<dbReference type="PROSITE" id="PS01360">
    <property type="entry name" value="ZF_MYND_1"/>
    <property type="match status" value="1"/>
</dbReference>
<protein>
    <submittedName>
        <fullName evidence="7">MYND-type domain-containing protein</fullName>
    </submittedName>
</protein>
<sequence length="342" mass="39593">MRLSYGPKEKKMFHPNVKRYIEAIKLYNESIAFSEKGSTERALAYANRSNICLKMQRFEECLENIRLARESNYSGEKLNQREKDAKNALAKARNKNASSSKVSPDVVEEPELSYPSKENAPQIANCLELRKNEEYGRHVVTTRKLKVGDVVMIERPFVTVLKDSFRYVRCDFCHEERPFTLIPCEGCTMAMYCSEECLSKAYNNYHRYECGLLRDLWEVFETVPLIAIRMIAIAIATFDNNPEALKDHLDALDESNVNGFTMDWNKATQQDIFNTVHVLTTNQERRHSMFVAMFIFNATILHTLVLERTELGPVCEANPATNKFLQDLILRYMQIVNCNRKL</sequence>
<proteinExistence type="predicted"/>
<feature type="compositionally biased region" description="Low complexity" evidence="5">
    <location>
        <begin position="87"/>
        <end position="101"/>
    </location>
</feature>
<keyword evidence="1" id="KW-0479">Metal-binding</keyword>
<evidence type="ECO:0000313" key="8">
    <source>
        <dbReference type="Proteomes" id="UP001105220"/>
    </source>
</evidence>
<dbReference type="Pfam" id="PF01753">
    <property type="entry name" value="zf-MYND"/>
    <property type="match status" value="1"/>
</dbReference>
<dbReference type="Proteomes" id="UP001105220">
    <property type="component" value="Unplaced"/>
</dbReference>
<evidence type="ECO:0000313" key="7">
    <source>
        <dbReference type="EnsemblMetazoa" id="ACON011270-PA"/>
    </source>
</evidence>
<evidence type="ECO:0000256" key="4">
    <source>
        <dbReference type="PROSITE-ProRule" id="PRU00134"/>
    </source>
</evidence>
<evidence type="ECO:0000256" key="2">
    <source>
        <dbReference type="ARBA" id="ARBA00022771"/>
    </source>
</evidence>
<evidence type="ECO:0000256" key="1">
    <source>
        <dbReference type="ARBA" id="ARBA00022723"/>
    </source>
</evidence>
<dbReference type="PANTHER" id="PTHR47111">
    <property type="entry name" value="BCDNA.LD29892"/>
    <property type="match status" value="1"/>
</dbReference>
<dbReference type="PROSITE" id="PS50865">
    <property type="entry name" value="ZF_MYND_2"/>
    <property type="match status" value="1"/>
</dbReference>
<dbReference type="InterPro" id="IPR002893">
    <property type="entry name" value="Znf_MYND"/>
</dbReference>
<name>A0A6E8W2C6_ANOCL</name>
<dbReference type="PANTHER" id="PTHR47111:SF1">
    <property type="entry name" value="SET AND MYND DOMAIN-CONTAINING PROTEIN 4"/>
    <property type="match status" value="1"/>
</dbReference>
<dbReference type="SUPFAM" id="SSF144232">
    <property type="entry name" value="HIT/MYND zinc finger-like"/>
    <property type="match status" value="1"/>
</dbReference>
<evidence type="ECO:0000256" key="3">
    <source>
        <dbReference type="ARBA" id="ARBA00022833"/>
    </source>
</evidence>
<dbReference type="VEuPathDB" id="VectorBase:ACMO_001650"/>
<dbReference type="Gene3D" id="1.25.40.10">
    <property type="entry name" value="Tetratricopeptide repeat domain"/>
    <property type="match status" value="1"/>
</dbReference>
<reference key="1">
    <citation type="journal article" date="2019" name="Genes (Basel)">
        <title>A High-Quality De novo Genome Assembly from a Single Mosquito Using PacBio Sequencing.</title>
        <authorList>
            <person name="Kingan S.B."/>
            <person name="Heaton H."/>
            <person name="Cudini J."/>
            <person name="Lambert C.C."/>
            <person name="Baybayan P."/>
            <person name="Galvin B.D."/>
            <person name="Durbin R."/>
            <person name="Korlach J."/>
            <person name="Lawniczak M.K.N."/>
        </authorList>
    </citation>
    <scope>NUCLEOTIDE SEQUENCE [LARGE SCALE GENOMIC DNA]</scope>
    <source>
        <strain>Mali-NIH</strain>
    </source>
</reference>
<evidence type="ECO:0000259" key="6">
    <source>
        <dbReference type="PROSITE" id="PS50865"/>
    </source>
</evidence>
<dbReference type="InterPro" id="IPR011990">
    <property type="entry name" value="TPR-like_helical_dom_sf"/>
</dbReference>
<evidence type="ECO:0000256" key="5">
    <source>
        <dbReference type="SAM" id="MobiDB-lite"/>
    </source>
</evidence>